<keyword evidence="4 6" id="KW-0648">Protein biosynthesis</keyword>
<evidence type="ECO:0000256" key="5">
    <source>
        <dbReference type="ARBA" id="ARBA00025050"/>
    </source>
</evidence>
<dbReference type="PANTHER" id="PTHR20982:SF3">
    <property type="entry name" value="MITOCHONDRIAL RIBOSOME RECYCLING FACTOR PSEUDO 1"/>
    <property type="match status" value="1"/>
</dbReference>
<keyword evidence="3 6" id="KW-0963">Cytoplasm</keyword>
<dbReference type="Gene3D" id="3.30.1360.40">
    <property type="match status" value="1"/>
</dbReference>
<dbReference type="SUPFAM" id="SSF55194">
    <property type="entry name" value="Ribosome recycling factor, RRF"/>
    <property type="match status" value="1"/>
</dbReference>
<dbReference type="FunFam" id="3.30.1360.40:FF:000001">
    <property type="entry name" value="Ribosome-recycling factor"/>
    <property type="match status" value="1"/>
</dbReference>
<dbReference type="OrthoDB" id="9804006at2"/>
<dbReference type="EMBL" id="FWEV01000001">
    <property type="protein sequence ID" value="SLM27366.1"/>
    <property type="molecule type" value="Genomic_DNA"/>
</dbReference>
<dbReference type="GO" id="GO:0005829">
    <property type="term" value="C:cytosol"/>
    <property type="evidence" value="ECO:0007669"/>
    <property type="project" value="GOC"/>
</dbReference>
<name>A0A1W1H4H8_9BACT</name>
<evidence type="ECO:0000256" key="4">
    <source>
        <dbReference type="ARBA" id="ARBA00022917"/>
    </source>
</evidence>
<dbReference type="GO" id="GO:0002184">
    <property type="term" value="P:cytoplasmic translational termination"/>
    <property type="evidence" value="ECO:0007669"/>
    <property type="project" value="TreeGrafter"/>
</dbReference>
<evidence type="ECO:0000256" key="6">
    <source>
        <dbReference type="HAMAP-Rule" id="MF_00040"/>
    </source>
</evidence>
<gene>
    <name evidence="6 8" type="primary">frr</name>
    <name evidence="8" type="ORF">MTBBW1_10025</name>
</gene>
<keyword evidence="9" id="KW-1185">Reference proteome</keyword>
<organism evidence="8 9">
    <name type="scientific">Desulfamplus magnetovallimortis</name>
    <dbReference type="NCBI Taxonomy" id="1246637"/>
    <lineage>
        <taxon>Bacteria</taxon>
        <taxon>Pseudomonadati</taxon>
        <taxon>Thermodesulfobacteriota</taxon>
        <taxon>Desulfobacteria</taxon>
        <taxon>Desulfobacterales</taxon>
        <taxon>Desulfobacteraceae</taxon>
        <taxon>Desulfamplus</taxon>
    </lineage>
</organism>
<dbReference type="AlphaFoldDB" id="A0A1W1H4H8"/>
<dbReference type="STRING" id="1246637.MTBBW1_10025"/>
<accession>A0A1W1H4H8</accession>
<dbReference type="CDD" id="cd00520">
    <property type="entry name" value="RRF"/>
    <property type="match status" value="1"/>
</dbReference>
<dbReference type="GO" id="GO:0043023">
    <property type="term" value="F:ribosomal large subunit binding"/>
    <property type="evidence" value="ECO:0007669"/>
    <property type="project" value="TreeGrafter"/>
</dbReference>
<dbReference type="NCBIfam" id="TIGR00496">
    <property type="entry name" value="frr"/>
    <property type="match status" value="1"/>
</dbReference>
<evidence type="ECO:0000256" key="1">
    <source>
        <dbReference type="ARBA" id="ARBA00004496"/>
    </source>
</evidence>
<protein>
    <recommendedName>
        <fullName evidence="6">Ribosome-recycling factor</fullName>
        <shortName evidence="6">RRF</shortName>
    </recommendedName>
    <alternativeName>
        <fullName evidence="6">Ribosome-releasing factor</fullName>
    </alternativeName>
</protein>
<dbReference type="RefSeq" id="WP_080797530.1">
    <property type="nucleotide sequence ID" value="NZ_LT828540.1"/>
</dbReference>
<dbReference type="Pfam" id="PF01765">
    <property type="entry name" value="RRF"/>
    <property type="match status" value="1"/>
</dbReference>
<comment type="function">
    <text evidence="5 6">Responsible for the release of ribosomes from messenger RNA at the termination of protein biosynthesis. May increase the efficiency of translation by recycling ribosomes from one round of translation to another.</text>
</comment>
<dbReference type="FunFam" id="1.10.132.20:FF:000001">
    <property type="entry name" value="Ribosome-recycling factor"/>
    <property type="match status" value="1"/>
</dbReference>
<evidence type="ECO:0000313" key="9">
    <source>
        <dbReference type="Proteomes" id="UP000191931"/>
    </source>
</evidence>
<dbReference type="Gene3D" id="1.10.132.20">
    <property type="entry name" value="Ribosome-recycling factor"/>
    <property type="match status" value="1"/>
</dbReference>
<dbReference type="InterPro" id="IPR023584">
    <property type="entry name" value="Ribosome_recyc_fac_dom"/>
</dbReference>
<dbReference type="InterPro" id="IPR036191">
    <property type="entry name" value="RRF_sf"/>
</dbReference>
<dbReference type="PANTHER" id="PTHR20982">
    <property type="entry name" value="RIBOSOME RECYCLING FACTOR"/>
    <property type="match status" value="1"/>
</dbReference>
<evidence type="ECO:0000256" key="3">
    <source>
        <dbReference type="ARBA" id="ARBA00022490"/>
    </source>
</evidence>
<comment type="subcellular location">
    <subcellularLocation>
        <location evidence="1 6">Cytoplasm</location>
    </subcellularLocation>
</comment>
<evidence type="ECO:0000256" key="2">
    <source>
        <dbReference type="ARBA" id="ARBA00005912"/>
    </source>
</evidence>
<dbReference type="HAMAP" id="MF_00040">
    <property type="entry name" value="RRF"/>
    <property type="match status" value="1"/>
</dbReference>
<dbReference type="Proteomes" id="UP000191931">
    <property type="component" value="Unassembled WGS sequence"/>
</dbReference>
<dbReference type="InterPro" id="IPR002661">
    <property type="entry name" value="Ribosome_recyc_fac"/>
</dbReference>
<feature type="domain" description="Ribosome recycling factor" evidence="7">
    <location>
        <begin position="20"/>
        <end position="183"/>
    </location>
</feature>
<evidence type="ECO:0000259" key="7">
    <source>
        <dbReference type="Pfam" id="PF01765"/>
    </source>
</evidence>
<comment type="similarity">
    <text evidence="2 6">Belongs to the RRF family.</text>
</comment>
<sequence length="185" mass="20978">MIKEIFQETEDRMKKSVKALEKEMSRVRTGRASLSMLDGVKVDYYGTLTPLNQMASIAVPESRMITVQPWDVSAIKEVEKGILKANLGLTPSSDGKIVRISIPPLTEERRKEIAKNARQTCEDYKVAVRNIRRDSNENLKALQKDGDISEDESFKAQKQVQEITDSYIEKLDAVFSAKEKEILEV</sequence>
<proteinExistence type="inferred from homology"/>
<evidence type="ECO:0000313" key="8">
    <source>
        <dbReference type="EMBL" id="SLM27366.1"/>
    </source>
</evidence>
<reference evidence="8 9" key="1">
    <citation type="submission" date="2017-03" db="EMBL/GenBank/DDBJ databases">
        <authorList>
            <person name="Afonso C.L."/>
            <person name="Miller P.J."/>
            <person name="Scott M.A."/>
            <person name="Spackman E."/>
            <person name="Goraichik I."/>
            <person name="Dimitrov K.M."/>
            <person name="Suarez D.L."/>
            <person name="Swayne D.E."/>
        </authorList>
    </citation>
    <scope>NUCLEOTIDE SEQUENCE [LARGE SCALE GENOMIC DNA]</scope>
    <source>
        <strain evidence="8">PRJEB14757</strain>
    </source>
</reference>